<keyword evidence="5" id="KW-0325">Glycoprotein</keyword>
<feature type="chain" id="PRO_5013130407" evidence="7">
    <location>
        <begin position="16"/>
        <end position="132"/>
    </location>
</feature>
<dbReference type="PANTHER" id="PTHR11857:SF43">
    <property type="entry name" value="GEO07291P1-RELATED"/>
    <property type="match status" value="1"/>
</dbReference>
<dbReference type="Gene3D" id="1.10.238.20">
    <property type="entry name" value="Pheromone/general odorant binding protein domain"/>
    <property type="match status" value="1"/>
</dbReference>
<evidence type="ECO:0000313" key="8">
    <source>
        <dbReference type="EMBL" id="EEZ97789.1"/>
    </source>
</evidence>
<dbReference type="Pfam" id="PF01395">
    <property type="entry name" value="PBP_GOBP"/>
    <property type="match status" value="1"/>
</dbReference>
<dbReference type="Proteomes" id="UP000007266">
    <property type="component" value="Linkage group 10"/>
</dbReference>
<comment type="function">
    <text evidence="6">May be a carrier protein for lipids.</text>
</comment>
<evidence type="ECO:0000256" key="4">
    <source>
        <dbReference type="ARBA" id="ARBA00022729"/>
    </source>
</evidence>
<dbReference type="GO" id="GO:0005615">
    <property type="term" value="C:extracellular space"/>
    <property type="evidence" value="ECO:0000318"/>
    <property type="project" value="GO_Central"/>
</dbReference>
<dbReference type="InterPro" id="IPR036728">
    <property type="entry name" value="PBP_GOBP_sf"/>
</dbReference>
<evidence type="ECO:0000256" key="1">
    <source>
        <dbReference type="ARBA" id="ARBA00004613"/>
    </source>
</evidence>
<dbReference type="PANTHER" id="PTHR11857">
    <property type="entry name" value="ODORANT BINDING PROTEIN-RELATED"/>
    <property type="match status" value="1"/>
</dbReference>
<accession>D6X4H7</accession>
<dbReference type="SUPFAM" id="SSF47565">
    <property type="entry name" value="Insect pheromone/odorant-binding proteins"/>
    <property type="match status" value="1"/>
</dbReference>
<dbReference type="OrthoDB" id="6693014at2759"/>
<dbReference type="CDD" id="cd23992">
    <property type="entry name" value="PBP_GOBP"/>
    <property type="match status" value="1"/>
</dbReference>
<evidence type="ECO:0000256" key="5">
    <source>
        <dbReference type="ARBA" id="ARBA00023180"/>
    </source>
</evidence>
<dbReference type="FunFam" id="1.10.238.20:FF:000001">
    <property type="entry name" value="General odorant-binding protein lush"/>
    <property type="match status" value="1"/>
</dbReference>
<dbReference type="SMART" id="SM00708">
    <property type="entry name" value="PhBP"/>
    <property type="match status" value="1"/>
</dbReference>
<dbReference type="GeneID" id="103314462"/>
<keyword evidence="9" id="KW-1185">Reference proteome</keyword>
<evidence type="ECO:0000256" key="2">
    <source>
        <dbReference type="ARBA" id="ARBA00008098"/>
    </source>
</evidence>
<feature type="signal peptide" evidence="7">
    <location>
        <begin position="1"/>
        <end position="15"/>
    </location>
</feature>
<dbReference type="AlphaFoldDB" id="D6X4H7"/>
<comment type="subcellular location">
    <subcellularLocation>
        <location evidence="1">Secreted</location>
    </subcellularLocation>
</comment>
<name>D6X4H7_TRICA</name>
<dbReference type="EMBL" id="KQ971380">
    <property type="protein sequence ID" value="EEZ97789.1"/>
    <property type="molecule type" value="Genomic_DNA"/>
</dbReference>
<dbReference type="GO" id="GO:0005549">
    <property type="term" value="F:odorant binding"/>
    <property type="evidence" value="ECO:0007669"/>
    <property type="project" value="InterPro"/>
</dbReference>
<reference evidence="8 9" key="1">
    <citation type="journal article" date="2008" name="Nature">
        <title>The genome of the model beetle and pest Tribolium castaneum.</title>
        <authorList>
            <consortium name="Tribolium Genome Sequencing Consortium"/>
            <person name="Richards S."/>
            <person name="Gibbs R.A."/>
            <person name="Weinstock G.M."/>
            <person name="Brown S.J."/>
            <person name="Denell R."/>
            <person name="Beeman R.W."/>
            <person name="Gibbs R."/>
            <person name="Beeman R.W."/>
            <person name="Brown S.J."/>
            <person name="Bucher G."/>
            <person name="Friedrich M."/>
            <person name="Grimmelikhuijzen C.J."/>
            <person name="Klingler M."/>
            <person name="Lorenzen M."/>
            <person name="Richards S."/>
            <person name="Roth S."/>
            <person name="Schroder R."/>
            <person name="Tautz D."/>
            <person name="Zdobnov E.M."/>
            <person name="Muzny D."/>
            <person name="Gibbs R.A."/>
            <person name="Weinstock G.M."/>
            <person name="Attaway T."/>
            <person name="Bell S."/>
            <person name="Buhay C.J."/>
            <person name="Chandrabose M.N."/>
            <person name="Chavez D."/>
            <person name="Clerk-Blankenburg K.P."/>
            <person name="Cree A."/>
            <person name="Dao M."/>
            <person name="Davis C."/>
            <person name="Chacko J."/>
            <person name="Dinh H."/>
            <person name="Dugan-Rocha S."/>
            <person name="Fowler G."/>
            <person name="Garner T.T."/>
            <person name="Garnes J."/>
            <person name="Gnirke A."/>
            <person name="Hawes A."/>
            <person name="Hernandez J."/>
            <person name="Hines S."/>
            <person name="Holder M."/>
            <person name="Hume J."/>
            <person name="Jhangiani S.N."/>
            <person name="Joshi V."/>
            <person name="Khan Z.M."/>
            <person name="Jackson L."/>
            <person name="Kovar C."/>
            <person name="Kowis A."/>
            <person name="Lee S."/>
            <person name="Lewis L.R."/>
            <person name="Margolis J."/>
            <person name="Morgan M."/>
            <person name="Nazareth L.V."/>
            <person name="Nguyen N."/>
            <person name="Okwuonu G."/>
            <person name="Parker D."/>
            <person name="Richards S."/>
            <person name="Ruiz S.J."/>
            <person name="Santibanez J."/>
            <person name="Savard J."/>
            <person name="Scherer S.E."/>
            <person name="Schneider B."/>
            <person name="Sodergren E."/>
            <person name="Tautz D."/>
            <person name="Vattahil S."/>
            <person name="Villasana D."/>
            <person name="White C.S."/>
            <person name="Wright R."/>
            <person name="Park Y."/>
            <person name="Beeman R.W."/>
            <person name="Lord J."/>
            <person name="Oppert B."/>
            <person name="Lorenzen M."/>
            <person name="Brown S."/>
            <person name="Wang L."/>
            <person name="Savard J."/>
            <person name="Tautz D."/>
            <person name="Richards S."/>
            <person name="Weinstock G."/>
            <person name="Gibbs R.A."/>
            <person name="Liu Y."/>
            <person name="Worley K."/>
            <person name="Weinstock G."/>
            <person name="Elsik C.G."/>
            <person name="Reese J.T."/>
            <person name="Elhaik E."/>
            <person name="Landan G."/>
            <person name="Graur D."/>
            <person name="Arensburger P."/>
            <person name="Atkinson P."/>
            <person name="Beeman R.W."/>
            <person name="Beidler J."/>
            <person name="Brown S.J."/>
            <person name="Demuth J.P."/>
            <person name="Drury D.W."/>
            <person name="Du Y.Z."/>
            <person name="Fujiwara H."/>
            <person name="Lorenzen M."/>
            <person name="Maselli V."/>
            <person name="Osanai M."/>
            <person name="Park Y."/>
            <person name="Robertson H.M."/>
            <person name="Tu Z."/>
            <person name="Wang J.J."/>
            <person name="Wang S."/>
            <person name="Richards S."/>
            <person name="Song H."/>
            <person name="Zhang L."/>
            <person name="Sodergren E."/>
            <person name="Werner D."/>
            <person name="Stanke M."/>
            <person name="Morgenstern B."/>
            <person name="Solovyev V."/>
            <person name="Kosarev P."/>
            <person name="Brown G."/>
            <person name="Chen H.C."/>
            <person name="Ermolaeva O."/>
            <person name="Hlavina W."/>
            <person name="Kapustin Y."/>
            <person name="Kiryutin B."/>
            <person name="Kitts P."/>
            <person name="Maglott D."/>
            <person name="Pruitt K."/>
            <person name="Sapojnikov V."/>
            <person name="Souvorov A."/>
            <person name="Mackey A.J."/>
            <person name="Waterhouse R.M."/>
            <person name="Wyder S."/>
            <person name="Zdobnov E.M."/>
            <person name="Zdobnov E.M."/>
            <person name="Wyder S."/>
            <person name="Kriventseva E.V."/>
            <person name="Kadowaki T."/>
            <person name="Bork P."/>
            <person name="Aranda M."/>
            <person name="Bao R."/>
            <person name="Beermann A."/>
            <person name="Berns N."/>
            <person name="Bolognesi R."/>
            <person name="Bonneton F."/>
            <person name="Bopp D."/>
            <person name="Brown S.J."/>
            <person name="Bucher G."/>
            <person name="Butts T."/>
            <person name="Chaumot A."/>
            <person name="Denell R.E."/>
            <person name="Ferrier D.E."/>
            <person name="Friedrich M."/>
            <person name="Gordon C.M."/>
            <person name="Jindra M."/>
            <person name="Klingler M."/>
            <person name="Lan Q."/>
            <person name="Lattorff H.M."/>
            <person name="Laudet V."/>
            <person name="von Levetsow C."/>
            <person name="Liu Z."/>
            <person name="Lutz R."/>
            <person name="Lynch J.A."/>
            <person name="da Fonseca R.N."/>
            <person name="Posnien N."/>
            <person name="Reuter R."/>
            <person name="Roth S."/>
            <person name="Savard J."/>
            <person name="Schinko J.B."/>
            <person name="Schmitt C."/>
            <person name="Schoppmeier M."/>
            <person name="Schroder R."/>
            <person name="Shippy T.D."/>
            <person name="Simonnet F."/>
            <person name="Marques-Souza H."/>
            <person name="Tautz D."/>
            <person name="Tomoyasu Y."/>
            <person name="Trauner J."/>
            <person name="Van der Zee M."/>
            <person name="Vervoort M."/>
            <person name="Wittkopp N."/>
            <person name="Wimmer E.A."/>
            <person name="Yang X."/>
            <person name="Jones A.K."/>
            <person name="Sattelle D.B."/>
            <person name="Ebert P.R."/>
            <person name="Nelson D."/>
            <person name="Scott J.G."/>
            <person name="Beeman R.W."/>
            <person name="Muthukrishnan S."/>
            <person name="Kramer K.J."/>
            <person name="Arakane Y."/>
            <person name="Beeman R.W."/>
            <person name="Zhu Q."/>
            <person name="Hogenkamp D."/>
            <person name="Dixit R."/>
            <person name="Oppert B."/>
            <person name="Jiang H."/>
            <person name="Zou Z."/>
            <person name="Marshall J."/>
            <person name="Elpidina E."/>
            <person name="Vinokurov K."/>
            <person name="Oppert C."/>
            <person name="Zou Z."/>
            <person name="Evans J."/>
            <person name="Lu Z."/>
            <person name="Zhao P."/>
            <person name="Sumathipala N."/>
            <person name="Altincicek B."/>
            <person name="Vilcinskas A."/>
            <person name="Williams M."/>
            <person name="Hultmark D."/>
            <person name="Hetru C."/>
            <person name="Jiang H."/>
            <person name="Grimmelikhuijzen C.J."/>
            <person name="Hauser F."/>
            <person name="Cazzamali G."/>
            <person name="Williamson M."/>
            <person name="Park Y."/>
            <person name="Li B."/>
            <person name="Tanaka Y."/>
            <person name="Predel R."/>
            <person name="Neupert S."/>
            <person name="Schachtner J."/>
            <person name="Verleyen P."/>
            <person name="Raible F."/>
            <person name="Bork P."/>
            <person name="Friedrich M."/>
            <person name="Walden K.K."/>
            <person name="Robertson H.M."/>
            <person name="Angeli S."/>
            <person name="Foret S."/>
            <person name="Bucher G."/>
            <person name="Schuetz S."/>
            <person name="Maleszka R."/>
            <person name="Wimmer E.A."/>
            <person name="Beeman R.W."/>
            <person name="Lorenzen M."/>
            <person name="Tomoyasu Y."/>
            <person name="Miller S.C."/>
            <person name="Grossmann D."/>
            <person name="Bucher G."/>
        </authorList>
    </citation>
    <scope>NUCLEOTIDE SEQUENCE [LARGE SCALE GENOMIC DNA]</scope>
    <source>
        <strain evidence="8 9">Georgia GA2</strain>
    </source>
</reference>
<dbReference type="SMR" id="D6X4H7"/>
<dbReference type="KEGG" id="tca:103314462"/>
<dbReference type="HOGENOM" id="CLU_107288_2_1_1"/>
<gene>
    <name evidence="8" type="primary">TcOBP10D</name>
    <name evidence="8" type="ORF">TcasGA2_TC030448</name>
</gene>
<sequence length="132" mass="15396">MKIVLICVLIGLVVAKQQKQDTLDEEKEKMKKWTQECIQESGVTSEILQQLRNQKRVEDPKLKEYTFCTFKKNGFMNEDGKLQYDVIKSTLMKVSGSEEEANKVVKDCVVEKSTPQDTAFETVDCWYRYKKN</sequence>
<evidence type="ECO:0000256" key="6">
    <source>
        <dbReference type="ARBA" id="ARBA00056866"/>
    </source>
</evidence>
<dbReference type="OMA" id="WTQECIQ"/>
<dbReference type="InterPro" id="IPR006170">
    <property type="entry name" value="PBP/GOBP"/>
</dbReference>
<protein>
    <submittedName>
        <fullName evidence="8">Odorant binding protein C13</fullName>
    </submittedName>
</protein>
<dbReference type="PhylomeDB" id="D6X4H7"/>
<dbReference type="GO" id="GO:0007608">
    <property type="term" value="P:sensory perception of smell"/>
    <property type="evidence" value="ECO:0000318"/>
    <property type="project" value="GO_Central"/>
</dbReference>
<reference evidence="8 9" key="2">
    <citation type="journal article" date="2010" name="Nucleic Acids Res.">
        <title>BeetleBase in 2010: revisions to provide comprehensive genomic information for Tribolium castaneum.</title>
        <authorList>
            <person name="Kim H.S."/>
            <person name="Murphy T."/>
            <person name="Xia J."/>
            <person name="Caragea D."/>
            <person name="Park Y."/>
            <person name="Beeman R.W."/>
            <person name="Lorenzen M.D."/>
            <person name="Butcher S."/>
            <person name="Manak J.R."/>
            <person name="Brown S.J."/>
        </authorList>
    </citation>
    <scope>GENOME REANNOTATION</scope>
    <source>
        <strain evidence="8 9">Georgia GA2</strain>
    </source>
</reference>
<evidence type="ECO:0000313" key="9">
    <source>
        <dbReference type="Proteomes" id="UP000007266"/>
    </source>
</evidence>
<proteinExistence type="inferred from homology"/>
<keyword evidence="4 7" id="KW-0732">Signal</keyword>
<keyword evidence="3" id="KW-0964">Secreted</keyword>
<evidence type="ECO:0000256" key="7">
    <source>
        <dbReference type="SAM" id="SignalP"/>
    </source>
</evidence>
<dbReference type="STRING" id="7070.D6X4H7"/>
<evidence type="ECO:0000256" key="3">
    <source>
        <dbReference type="ARBA" id="ARBA00022525"/>
    </source>
</evidence>
<organism evidence="8 9">
    <name type="scientific">Tribolium castaneum</name>
    <name type="common">Red flour beetle</name>
    <dbReference type="NCBI Taxonomy" id="7070"/>
    <lineage>
        <taxon>Eukaryota</taxon>
        <taxon>Metazoa</taxon>
        <taxon>Ecdysozoa</taxon>
        <taxon>Arthropoda</taxon>
        <taxon>Hexapoda</taxon>
        <taxon>Insecta</taxon>
        <taxon>Pterygota</taxon>
        <taxon>Neoptera</taxon>
        <taxon>Endopterygota</taxon>
        <taxon>Coleoptera</taxon>
        <taxon>Polyphaga</taxon>
        <taxon>Cucujiformia</taxon>
        <taxon>Tenebrionidae</taxon>
        <taxon>Tenebrionidae incertae sedis</taxon>
        <taxon>Tribolium</taxon>
    </lineage>
</organism>
<comment type="similarity">
    <text evidence="2">Belongs to the PBP/GOBP family.</text>
</comment>